<dbReference type="InParanoid" id="A0A1J7I402"/>
<keyword evidence="3" id="KW-1185">Reference proteome</keyword>
<protein>
    <submittedName>
        <fullName evidence="2">Uncharacterized protein</fullName>
    </submittedName>
</protein>
<evidence type="ECO:0000256" key="1">
    <source>
        <dbReference type="SAM" id="SignalP"/>
    </source>
</evidence>
<dbReference type="Proteomes" id="UP000182658">
    <property type="component" value="Unassembled WGS sequence"/>
</dbReference>
<feature type="signal peptide" evidence="1">
    <location>
        <begin position="1"/>
        <end position="23"/>
    </location>
</feature>
<reference evidence="2 3" key="1">
    <citation type="submission" date="2016-10" db="EMBL/GenBank/DDBJ databases">
        <title>Draft genome sequence of Coniochaeta ligniaria NRRL30616, a lignocellulolytic fungus for bioabatement of inhibitors in plant biomass hydrolysates.</title>
        <authorList>
            <consortium name="DOE Joint Genome Institute"/>
            <person name="Jimenez D.J."/>
            <person name="Hector R.E."/>
            <person name="Riley R."/>
            <person name="Sun H."/>
            <person name="Grigoriev I.V."/>
            <person name="Van Elsas J.D."/>
            <person name="Nichols N.N."/>
        </authorList>
    </citation>
    <scope>NUCLEOTIDE SEQUENCE [LARGE SCALE GENOMIC DNA]</scope>
    <source>
        <strain evidence="2 3">NRRL 30616</strain>
    </source>
</reference>
<feature type="chain" id="PRO_5012837345" evidence="1">
    <location>
        <begin position="24"/>
        <end position="201"/>
    </location>
</feature>
<dbReference type="EMBL" id="KV875127">
    <property type="protein sequence ID" value="OIW22254.1"/>
    <property type="molecule type" value="Genomic_DNA"/>
</dbReference>
<dbReference type="AlphaFoldDB" id="A0A1J7I402"/>
<proteinExistence type="predicted"/>
<evidence type="ECO:0000313" key="3">
    <source>
        <dbReference type="Proteomes" id="UP000182658"/>
    </source>
</evidence>
<organism evidence="2 3">
    <name type="scientific">Coniochaeta ligniaria NRRL 30616</name>
    <dbReference type="NCBI Taxonomy" id="1408157"/>
    <lineage>
        <taxon>Eukaryota</taxon>
        <taxon>Fungi</taxon>
        <taxon>Dikarya</taxon>
        <taxon>Ascomycota</taxon>
        <taxon>Pezizomycotina</taxon>
        <taxon>Sordariomycetes</taxon>
        <taxon>Sordariomycetidae</taxon>
        <taxon>Coniochaetales</taxon>
        <taxon>Coniochaetaceae</taxon>
        <taxon>Coniochaeta</taxon>
    </lineage>
</organism>
<gene>
    <name evidence="2" type="ORF">CONLIGDRAFT_650691</name>
</gene>
<keyword evidence="1" id="KW-0732">Signal</keyword>
<accession>A0A1J7I402</accession>
<sequence length="201" mass="21944">MACIAIVVAIFLWPRLFPPSTSAATPFDDASWVTLLPNSDPSAKAKSRRDISIQRICTAHFALAQQNPSSPAVSLFALLGLDPHIEPFQPLADSGLPGTRAHERAERAVLEAWARKTERGFEQYEALLSRDGPGLRGLRGVDRREIDVYTHAAAVLADSVDRGLYFGLFLPLFDGGRGRKGESTWEGLAGLCGEVWEGEKE</sequence>
<name>A0A1J7I402_9PEZI</name>
<evidence type="ECO:0000313" key="2">
    <source>
        <dbReference type="EMBL" id="OIW22254.1"/>
    </source>
</evidence>
<dbReference type="OrthoDB" id="10649601at2759"/>